<dbReference type="EMBL" id="KZ501915">
    <property type="protein sequence ID" value="PKU86831.1"/>
    <property type="molecule type" value="Genomic_DNA"/>
</dbReference>
<sequence>MPKATLVNVHNIPSFFFHKFPKAILKTAQAISEKQPSINSFSEIIGNSRHQRAKFSESKQPARIQSSKGIQSIEFSPQLIQATVFQETRRKGKGKGQGHSKSKLHNEVPFFGI</sequence>
<name>A0A2I0XFY8_9ASPA</name>
<accession>A0A2I0XFY8</accession>
<evidence type="ECO:0000313" key="2">
    <source>
        <dbReference type="EMBL" id="PKU86831.1"/>
    </source>
</evidence>
<proteinExistence type="predicted"/>
<dbReference type="AlphaFoldDB" id="A0A2I0XFY8"/>
<protein>
    <submittedName>
        <fullName evidence="2">Uncharacterized protein</fullName>
    </submittedName>
</protein>
<reference evidence="2 3" key="2">
    <citation type="journal article" date="2017" name="Nature">
        <title>The Apostasia genome and the evolution of orchids.</title>
        <authorList>
            <person name="Zhang G.Q."/>
            <person name="Liu K.W."/>
            <person name="Li Z."/>
            <person name="Lohaus R."/>
            <person name="Hsiao Y.Y."/>
            <person name="Niu S.C."/>
            <person name="Wang J.Y."/>
            <person name="Lin Y.C."/>
            <person name="Xu Q."/>
            <person name="Chen L.J."/>
            <person name="Yoshida K."/>
            <person name="Fujiwara S."/>
            <person name="Wang Z.W."/>
            <person name="Zhang Y.Q."/>
            <person name="Mitsuda N."/>
            <person name="Wang M."/>
            <person name="Liu G.H."/>
            <person name="Pecoraro L."/>
            <person name="Huang H.X."/>
            <person name="Xiao X.J."/>
            <person name="Lin M."/>
            <person name="Wu X.Y."/>
            <person name="Wu W.L."/>
            <person name="Chen Y.Y."/>
            <person name="Chang S.B."/>
            <person name="Sakamoto S."/>
            <person name="Ohme-Takagi M."/>
            <person name="Yagi M."/>
            <person name="Zeng S.J."/>
            <person name="Shen C.Y."/>
            <person name="Yeh C.M."/>
            <person name="Luo Y.B."/>
            <person name="Tsai W.C."/>
            <person name="Van de Peer Y."/>
            <person name="Liu Z.J."/>
        </authorList>
    </citation>
    <scope>NUCLEOTIDE SEQUENCE [LARGE SCALE GENOMIC DNA]</scope>
    <source>
        <tissue evidence="2">The whole plant</tissue>
    </source>
</reference>
<feature type="region of interest" description="Disordered" evidence="1">
    <location>
        <begin position="86"/>
        <end position="113"/>
    </location>
</feature>
<evidence type="ECO:0000256" key="1">
    <source>
        <dbReference type="SAM" id="MobiDB-lite"/>
    </source>
</evidence>
<feature type="region of interest" description="Disordered" evidence="1">
    <location>
        <begin position="49"/>
        <end position="68"/>
    </location>
</feature>
<keyword evidence="3" id="KW-1185">Reference proteome</keyword>
<dbReference type="Proteomes" id="UP000233837">
    <property type="component" value="Unassembled WGS sequence"/>
</dbReference>
<reference evidence="2 3" key="1">
    <citation type="journal article" date="2016" name="Sci. Rep.">
        <title>The Dendrobium catenatum Lindl. genome sequence provides insights into polysaccharide synthase, floral development and adaptive evolution.</title>
        <authorList>
            <person name="Zhang G.Q."/>
            <person name="Xu Q."/>
            <person name="Bian C."/>
            <person name="Tsai W.C."/>
            <person name="Yeh C.M."/>
            <person name="Liu K.W."/>
            <person name="Yoshida K."/>
            <person name="Zhang L.S."/>
            <person name="Chang S.B."/>
            <person name="Chen F."/>
            <person name="Shi Y."/>
            <person name="Su Y.Y."/>
            <person name="Zhang Y.Q."/>
            <person name="Chen L.J."/>
            <person name="Yin Y."/>
            <person name="Lin M."/>
            <person name="Huang H."/>
            <person name="Deng H."/>
            <person name="Wang Z.W."/>
            <person name="Zhu S.L."/>
            <person name="Zhao X."/>
            <person name="Deng C."/>
            <person name="Niu S.C."/>
            <person name="Huang J."/>
            <person name="Wang M."/>
            <person name="Liu G.H."/>
            <person name="Yang H.J."/>
            <person name="Xiao X.J."/>
            <person name="Hsiao Y.Y."/>
            <person name="Wu W.L."/>
            <person name="Chen Y.Y."/>
            <person name="Mitsuda N."/>
            <person name="Ohme-Takagi M."/>
            <person name="Luo Y.B."/>
            <person name="Van de Peer Y."/>
            <person name="Liu Z.J."/>
        </authorList>
    </citation>
    <scope>NUCLEOTIDE SEQUENCE [LARGE SCALE GENOMIC DNA]</scope>
    <source>
        <tissue evidence="2">The whole plant</tissue>
    </source>
</reference>
<feature type="compositionally biased region" description="Basic residues" evidence="1">
    <location>
        <begin position="90"/>
        <end position="103"/>
    </location>
</feature>
<organism evidence="2 3">
    <name type="scientific">Dendrobium catenatum</name>
    <dbReference type="NCBI Taxonomy" id="906689"/>
    <lineage>
        <taxon>Eukaryota</taxon>
        <taxon>Viridiplantae</taxon>
        <taxon>Streptophyta</taxon>
        <taxon>Embryophyta</taxon>
        <taxon>Tracheophyta</taxon>
        <taxon>Spermatophyta</taxon>
        <taxon>Magnoliopsida</taxon>
        <taxon>Liliopsida</taxon>
        <taxon>Asparagales</taxon>
        <taxon>Orchidaceae</taxon>
        <taxon>Epidendroideae</taxon>
        <taxon>Malaxideae</taxon>
        <taxon>Dendrobiinae</taxon>
        <taxon>Dendrobium</taxon>
    </lineage>
</organism>
<gene>
    <name evidence="2" type="ORF">MA16_Dca022491</name>
</gene>
<evidence type="ECO:0000313" key="3">
    <source>
        <dbReference type="Proteomes" id="UP000233837"/>
    </source>
</evidence>